<sequence length="87" mass="9787">MKESSKVLISISGAILLGIPFPSLLPQEWLEIIWLPIYSVFVSGTMIWIGLPNAIKQGKKRVARLMALCAFAPILLHFIHDINQFLK</sequence>
<feature type="transmembrane region" description="Helical" evidence="1">
    <location>
        <begin position="32"/>
        <end position="51"/>
    </location>
</feature>
<keyword evidence="4" id="KW-1185">Reference proteome</keyword>
<keyword evidence="1" id="KW-0812">Transmembrane</keyword>
<dbReference type="Proteomes" id="UP001601059">
    <property type="component" value="Unassembled WGS sequence"/>
</dbReference>
<evidence type="ECO:0000313" key="4">
    <source>
        <dbReference type="Proteomes" id="UP001601059"/>
    </source>
</evidence>
<keyword evidence="1" id="KW-1133">Transmembrane helix</keyword>
<comment type="caution">
    <text evidence="2">The sequence shown here is derived from an EMBL/GenBank/DDBJ whole genome shotgun (WGS) entry which is preliminary data.</text>
</comment>
<protein>
    <submittedName>
        <fullName evidence="2">Uncharacterized protein</fullName>
    </submittedName>
</protein>
<accession>A0ABW6KDT8</accession>
<dbReference type="EMBL" id="JBIACK010000004">
    <property type="protein sequence ID" value="MFE8700958.1"/>
    <property type="molecule type" value="Genomic_DNA"/>
</dbReference>
<evidence type="ECO:0000313" key="3">
    <source>
        <dbReference type="EMBL" id="MFE8701297.1"/>
    </source>
</evidence>
<proteinExistence type="predicted"/>
<keyword evidence="1" id="KW-0472">Membrane</keyword>
<evidence type="ECO:0000256" key="1">
    <source>
        <dbReference type="SAM" id="Phobius"/>
    </source>
</evidence>
<evidence type="ECO:0000313" key="2">
    <source>
        <dbReference type="EMBL" id="MFE8700958.1"/>
    </source>
</evidence>
<dbReference type="RefSeq" id="WP_389360654.1">
    <property type="nucleotide sequence ID" value="NZ_JBIACK010000004.1"/>
</dbReference>
<feature type="transmembrane region" description="Helical" evidence="1">
    <location>
        <begin position="7"/>
        <end position="26"/>
    </location>
</feature>
<name>A0ABW6KDT8_9BACI</name>
<feature type="transmembrane region" description="Helical" evidence="1">
    <location>
        <begin position="63"/>
        <end position="80"/>
    </location>
</feature>
<reference evidence="2 4" key="1">
    <citation type="submission" date="2024-08" db="EMBL/GenBank/DDBJ databases">
        <title>Two novel Cytobacillus novel species.</title>
        <authorList>
            <person name="Liu G."/>
        </authorList>
    </citation>
    <scope>NUCLEOTIDE SEQUENCE [LARGE SCALE GENOMIC DNA]</scope>
    <source>
        <strain evidence="2 4">FJAT-54145</strain>
    </source>
</reference>
<organism evidence="2 4">
    <name type="scientific">Cytobacillus spartinae</name>
    <dbReference type="NCBI Taxonomy" id="3299023"/>
    <lineage>
        <taxon>Bacteria</taxon>
        <taxon>Bacillati</taxon>
        <taxon>Bacillota</taxon>
        <taxon>Bacilli</taxon>
        <taxon>Bacillales</taxon>
        <taxon>Bacillaceae</taxon>
        <taxon>Cytobacillus</taxon>
    </lineage>
</organism>
<gene>
    <name evidence="2" type="ORF">ACFYKX_10050</name>
    <name evidence="3" type="ORF">ACFYKX_11885</name>
</gene>
<dbReference type="EMBL" id="JBIACK010000004">
    <property type="protein sequence ID" value="MFE8701297.1"/>
    <property type="molecule type" value="Genomic_DNA"/>
</dbReference>